<dbReference type="PANTHER" id="PTHR43792">
    <property type="entry name" value="GNAT FAMILY, PUTATIVE (AFU_ORTHOLOGUE AFUA_3G00765)-RELATED-RELATED"/>
    <property type="match status" value="1"/>
</dbReference>
<dbReference type="EMBL" id="NKUB01000011">
    <property type="protein sequence ID" value="PYD69402.1"/>
    <property type="molecule type" value="Genomic_DNA"/>
</dbReference>
<dbReference type="GO" id="GO:0016747">
    <property type="term" value="F:acyltransferase activity, transferring groups other than amino-acyl groups"/>
    <property type="evidence" value="ECO:0007669"/>
    <property type="project" value="InterPro"/>
</dbReference>
<dbReference type="SUPFAM" id="SSF55729">
    <property type="entry name" value="Acyl-CoA N-acyltransferases (Nat)"/>
    <property type="match status" value="1"/>
</dbReference>
<evidence type="ECO:0000313" key="2">
    <source>
        <dbReference type="EMBL" id="PYD69402.1"/>
    </source>
</evidence>
<dbReference type="Proteomes" id="UP000247371">
    <property type="component" value="Unassembled WGS sequence"/>
</dbReference>
<accession>A0A2V4RP67</accession>
<sequence length="47" mass="5126">MVRKAWGKGYATEAATAVLRYAFLVSDPDKIIADIRIENEGSINVAT</sequence>
<organism evidence="2 3">
    <name type="scientific">Komagataeibacter swingsii</name>
    <dbReference type="NCBI Taxonomy" id="215220"/>
    <lineage>
        <taxon>Bacteria</taxon>
        <taxon>Pseudomonadati</taxon>
        <taxon>Pseudomonadota</taxon>
        <taxon>Alphaproteobacteria</taxon>
        <taxon>Acetobacterales</taxon>
        <taxon>Acetobacteraceae</taxon>
        <taxon>Komagataeibacter</taxon>
    </lineage>
</organism>
<keyword evidence="3" id="KW-1185">Reference proteome</keyword>
<dbReference type="AlphaFoldDB" id="A0A2V4RP67"/>
<reference evidence="2 3" key="1">
    <citation type="submission" date="2017-07" db="EMBL/GenBank/DDBJ databases">
        <title>A draft genome sequence of Komagataeibacter swingsii LMG 22125.</title>
        <authorList>
            <person name="Skraban J."/>
            <person name="Cleenwerck I."/>
            <person name="Vandamme P."/>
            <person name="Trcek J."/>
        </authorList>
    </citation>
    <scope>NUCLEOTIDE SEQUENCE [LARGE SCALE GENOMIC DNA]</scope>
    <source>
        <strain evidence="2 3">LMG 22125</strain>
    </source>
</reference>
<dbReference type="PANTHER" id="PTHR43792:SF1">
    <property type="entry name" value="N-ACETYLTRANSFERASE DOMAIN-CONTAINING PROTEIN"/>
    <property type="match status" value="1"/>
</dbReference>
<feature type="domain" description="N-acetyltransferase" evidence="1">
    <location>
        <begin position="3"/>
        <end position="46"/>
    </location>
</feature>
<gene>
    <name evidence="2" type="ORF">CFR76_09980</name>
</gene>
<evidence type="ECO:0000259" key="1">
    <source>
        <dbReference type="Pfam" id="PF13302"/>
    </source>
</evidence>
<name>A0A2V4RP67_9PROT</name>
<comment type="caution">
    <text evidence="2">The sequence shown here is derived from an EMBL/GenBank/DDBJ whole genome shotgun (WGS) entry which is preliminary data.</text>
</comment>
<dbReference type="InterPro" id="IPR051531">
    <property type="entry name" value="N-acetyltransferase"/>
</dbReference>
<dbReference type="InterPro" id="IPR016181">
    <property type="entry name" value="Acyl_CoA_acyltransferase"/>
</dbReference>
<dbReference type="RefSeq" id="WP_110557006.1">
    <property type="nucleotide sequence ID" value="NZ_NKUB01000011.1"/>
</dbReference>
<evidence type="ECO:0000313" key="3">
    <source>
        <dbReference type="Proteomes" id="UP000247371"/>
    </source>
</evidence>
<proteinExistence type="predicted"/>
<dbReference type="InterPro" id="IPR000182">
    <property type="entry name" value="GNAT_dom"/>
</dbReference>
<dbReference type="Gene3D" id="3.40.630.30">
    <property type="match status" value="1"/>
</dbReference>
<protein>
    <recommendedName>
        <fullName evidence="1">N-acetyltransferase domain-containing protein</fullName>
    </recommendedName>
</protein>
<dbReference type="Pfam" id="PF13302">
    <property type="entry name" value="Acetyltransf_3"/>
    <property type="match status" value="1"/>
</dbReference>